<protein>
    <submittedName>
        <fullName evidence="1">Putative tail tube protein</fullName>
    </submittedName>
</protein>
<name>A0A6H1ZS15_9ZZZZ</name>
<sequence length="365" mass="39341">MEQAGKVGAVYAQTGTVATLTDKPIGTGDASNVTFYLQEVIADCESLTPSAVGSLLAGTWTSSGATAQTLTINGTDKKEGTYCIKNAVTTVAAAQTCLCLFTITAVQDWHDRARVNFWMRCDRIQSAFTSARFEVLDSAGKLSYWTLTFAAGTWTRVNCLLGTPDGNVGGVADLTDVKIIQLSFVAADTTVFYQELDWIGVTPQAVDKDITVKVAGVTQGTDKYLHTVSGKVTLNTAPGSAVAVLATYDEYAIAQVGGFFNWAITQAVTTLDKSDFQSSGWKEFLGGMKEWAASAERHWMTNESLNAWLGVTKIIKFFMDVDADPQLRYEGWAIVKGLNPAVAIDTIINESLEFQGTGQLSYESE</sequence>
<proteinExistence type="predicted"/>
<dbReference type="AlphaFoldDB" id="A0A6H1ZS15"/>
<reference evidence="1" key="1">
    <citation type="submission" date="2020-03" db="EMBL/GenBank/DDBJ databases">
        <title>The deep terrestrial virosphere.</title>
        <authorList>
            <person name="Holmfeldt K."/>
            <person name="Nilsson E."/>
            <person name="Simone D."/>
            <person name="Lopez-Fernandez M."/>
            <person name="Wu X."/>
            <person name="de Brujin I."/>
            <person name="Lundin D."/>
            <person name="Andersson A."/>
            <person name="Bertilsson S."/>
            <person name="Dopson M."/>
        </authorList>
    </citation>
    <scope>NUCLEOTIDE SEQUENCE</scope>
    <source>
        <strain evidence="1">TM448A01659</strain>
    </source>
</reference>
<dbReference type="Gene3D" id="2.60.120.260">
    <property type="entry name" value="Galactose-binding domain-like"/>
    <property type="match status" value="1"/>
</dbReference>
<dbReference type="EMBL" id="MT144184">
    <property type="protein sequence ID" value="QJA50269.1"/>
    <property type="molecule type" value="Genomic_DNA"/>
</dbReference>
<organism evidence="1">
    <name type="scientific">viral metagenome</name>
    <dbReference type="NCBI Taxonomy" id="1070528"/>
    <lineage>
        <taxon>unclassified sequences</taxon>
        <taxon>metagenomes</taxon>
        <taxon>organismal metagenomes</taxon>
    </lineage>
</organism>
<evidence type="ECO:0000313" key="1">
    <source>
        <dbReference type="EMBL" id="QJA50269.1"/>
    </source>
</evidence>
<accession>A0A6H1ZS15</accession>
<gene>
    <name evidence="1" type="ORF">TM448A01659_0011</name>
</gene>